<keyword evidence="3 8" id="KW-0349">Heme</keyword>
<evidence type="ECO:0000256" key="1">
    <source>
        <dbReference type="ARBA" id="ARBA00001971"/>
    </source>
</evidence>
<evidence type="ECO:0000256" key="8">
    <source>
        <dbReference type="PIRSR" id="PIRSR602401-1"/>
    </source>
</evidence>
<dbReference type="PANTHER" id="PTHR24279:SF120">
    <property type="entry name" value="CYTOCHROME P450"/>
    <property type="match status" value="1"/>
</dbReference>
<evidence type="ECO:0000256" key="6">
    <source>
        <dbReference type="ARBA" id="ARBA00023004"/>
    </source>
</evidence>
<keyword evidence="11" id="KW-1185">Reference proteome</keyword>
<comment type="caution">
    <text evidence="10">The sequence shown here is derived from an EMBL/GenBank/DDBJ whole genome shotgun (WGS) entry which is preliminary data.</text>
</comment>
<evidence type="ECO:0000313" key="10">
    <source>
        <dbReference type="EMBL" id="KAK7076174.1"/>
    </source>
</evidence>
<dbReference type="Proteomes" id="UP001381693">
    <property type="component" value="Unassembled WGS sequence"/>
</dbReference>
<keyword evidence="4 8" id="KW-0479">Metal-binding</keyword>
<protein>
    <recommendedName>
        <fullName evidence="12">Cytochrome P450</fullName>
    </recommendedName>
</protein>
<organism evidence="10 11">
    <name type="scientific">Halocaridina rubra</name>
    <name type="common">Hawaiian red shrimp</name>
    <dbReference type="NCBI Taxonomy" id="373956"/>
    <lineage>
        <taxon>Eukaryota</taxon>
        <taxon>Metazoa</taxon>
        <taxon>Ecdysozoa</taxon>
        <taxon>Arthropoda</taxon>
        <taxon>Crustacea</taxon>
        <taxon>Multicrustacea</taxon>
        <taxon>Malacostraca</taxon>
        <taxon>Eumalacostraca</taxon>
        <taxon>Eucarida</taxon>
        <taxon>Decapoda</taxon>
        <taxon>Pleocyemata</taxon>
        <taxon>Caridea</taxon>
        <taxon>Atyoidea</taxon>
        <taxon>Atyidae</taxon>
        <taxon>Halocaridina</taxon>
    </lineage>
</organism>
<dbReference type="SUPFAM" id="SSF48264">
    <property type="entry name" value="Cytochrome P450"/>
    <property type="match status" value="1"/>
</dbReference>
<accession>A0AAN8XDB4</accession>
<dbReference type="PANTHER" id="PTHR24279">
    <property type="entry name" value="CYTOCHROME P450"/>
    <property type="match status" value="1"/>
</dbReference>
<dbReference type="GO" id="GO:0020037">
    <property type="term" value="F:heme binding"/>
    <property type="evidence" value="ECO:0007669"/>
    <property type="project" value="InterPro"/>
</dbReference>
<dbReference type="PRINTS" id="PR00463">
    <property type="entry name" value="EP450I"/>
</dbReference>
<dbReference type="CDD" id="cd11054">
    <property type="entry name" value="CYP24A1-like"/>
    <property type="match status" value="1"/>
</dbReference>
<dbReference type="Pfam" id="PF00067">
    <property type="entry name" value="p450"/>
    <property type="match status" value="2"/>
</dbReference>
<keyword evidence="6 8" id="KW-0408">Iron</keyword>
<dbReference type="EMBL" id="JAXCGZ010009799">
    <property type="protein sequence ID" value="KAK7076174.1"/>
    <property type="molecule type" value="Genomic_DNA"/>
</dbReference>
<reference evidence="10 11" key="1">
    <citation type="submission" date="2023-11" db="EMBL/GenBank/DDBJ databases">
        <title>Halocaridina rubra genome assembly.</title>
        <authorList>
            <person name="Smith C."/>
        </authorList>
    </citation>
    <scope>NUCLEOTIDE SEQUENCE [LARGE SCALE GENOMIC DNA]</scope>
    <source>
        <strain evidence="10">EP-1</strain>
        <tissue evidence="10">Whole</tissue>
    </source>
</reference>
<dbReference type="InterPro" id="IPR001128">
    <property type="entry name" value="Cyt_P450"/>
</dbReference>
<name>A0AAN8XDB4_HALRR</name>
<dbReference type="PRINTS" id="PR00385">
    <property type="entry name" value="P450"/>
</dbReference>
<evidence type="ECO:0000313" key="11">
    <source>
        <dbReference type="Proteomes" id="UP001381693"/>
    </source>
</evidence>
<evidence type="ECO:0008006" key="12">
    <source>
        <dbReference type="Google" id="ProtNLM"/>
    </source>
</evidence>
<dbReference type="Gene3D" id="1.10.630.10">
    <property type="entry name" value="Cytochrome P450"/>
    <property type="match status" value="1"/>
</dbReference>
<dbReference type="InterPro" id="IPR002401">
    <property type="entry name" value="Cyt_P450_E_grp-I"/>
</dbReference>
<keyword evidence="5 9" id="KW-0560">Oxidoreductase</keyword>
<comment type="similarity">
    <text evidence="2 9">Belongs to the cytochrome P450 family.</text>
</comment>
<evidence type="ECO:0000256" key="9">
    <source>
        <dbReference type="RuleBase" id="RU000461"/>
    </source>
</evidence>
<dbReference type="InterPro" id="IPR036396">
    <property type="entry name" value="Cyt_P450_sf"/>
</dbReference>
<feature type="binding site" description="axial binding residue" evidence="8">
    <location>
        <position position="502"/>
    </location>
    <ligand>
        <name>heme</name>
        <dbReference type="ChEBI" id="CHEBI:30413"/>
    </ligand>
    <ligandPart>
        <name>Fe</name>
        <dbReference type="ChEBI" id="CHEBI:18248"/>
    </ligandPart>
</feature>
<dbReference type="PROSITE" id="PS00086">
    <property type="entry name" value="CYTOCHROME_P450"/>
    <property type="match status" value="1"/>
</dbReference>
<dbReference type="GO" id="GO:0016705">
    <property type="term" value="F:oxidoreductase activity, acting on paired donors, with incorporation or reduction of molecular oxygen"/>
    <property type="evidence" value="ECO:0007669"/>
    <property type="project" value="InterPro"/>
</dbReference>
<evidence type="ECO:0000256" key="2">
    <source>
        <dbReference type="ARBA" id="ARBA00010617"/>
    </source>
</evidence>
<proteinExistence type="inferred from homology"/>
<evidence type="ECO:0000256" key="4">
    <source>
        <dbReference type="ARBA" id="ARBA00022723"/>
    </source>
</evidence>
<evidence type="ECO:0000256" key="7">
    <source>
        <dbReference type="ARBA" id="ARBA00023033"/>
    </source>
</evidence>
<comment type="cofactor">
    <cofactor evidence="1 8">
        <name>heme</name>
        <dbReference type="ChEBI" id="CHEBI:30413"/>
    </cofactor>
</comment>
<dbReference type="InterPro" id="IPR050479">
    <property type="entry name" value="CYP11_CYP27_families"/>
</dbReference>
<evidence type="ECO:0000256" key="3">
    <source>
        <dbReference type="ARBA" id="ARBA00022617"/>
    </source>
</evidence>
<sequence>MARIVSEWVPPVTCGNHWLRYLGTSSRYSGNFSRLIQNEETATILEEKQQNQPCYDTLVKPVSEIPGPKSYPFFGSILSIIFSKDYDKKSAHTIFISLVKKFGDIVCLKSPTYPPCVVLNKPDDVQTVVQNTMQNPIRLGFFALDRVRKDAVDYFENKGGILVENNEEWKRVRSRVQTPMMKIKNVAAFLPKVDQVTLDFMDRIASLQEKHGEMPDDFQTELYKWALEWHKSMLTICQVIVFDSELYHHPSNNSFKYFNYSVSLVALNRRIGCLEPDLSSNSEPMKLIYNVNKIFDALNETEHGLQFWRIYPTAAYKQLQISHSEFLRIADQNINQTEAALLSKNSKIGDDELMLMEKLLLTPGLSRKDVVTLILDMLFAGIDTTSHTLGFTLYLLAKNPKCQAKLQREVDEVLGDMKGLLTLKHLSQLSYLKAVVKESLSGFIFYVHEQYAALLMGLTMGHDERNFPRPKEFLPERWLRNKPLGSIHPYSTFPFGVGTRMCIGRRIAEQELYIFLARIMQRFTVEYNYQDIDIKSRLVFVPSQPLRFKFTERRN</sequence>
<dbReference type="GO" id="GO:0004497">
    <property type="term" value="F:monooxygenase activity"/>
    <property type="evidence" value="ECO:0007669"/>
    <property type="project" value="UniProtKB-KW"/>
</dbReference>
<dbReference type="AlphaFoldDB" id="A0AAN8XDB4"/>
<dbReference type="InterPro" id="IPR017972">
    <property type="entry name" value="Cyt_P450_CS"/>
</dbReference>
<keyword evidence="7 9" id="KW-0503">Monooxygenase</keyword>
<dbReference type="GO" id="GO:0005506">
    <property type="term" value="F:iron ion binding"/>
    <property type="evidence" value="ECO:0007669"/>
    <property type="project" value="InterPro"/>
</dbReference>
<evidence type="ECO:0000256" key="5">
    <source>
        <dbReference type="ARBA" id="ARBA00023002"/>
    </source>
</evidence>
<gene>
    <name evidence="10" type="ORF">SK128_023460</name>
</gene>